<dbReference type="InterPro" id="IPR042099">
    <property type="entry name" value="ANL_N_sf"/>
</dbReference>
<dbReference type="GO" id="GO:0031956">
    <property type="term" value="F:medium-chain fatty acid-CoA ligase activity"/>
    <property type="evidence" value="ECO:0007669"/>
    <property type="project" value="TreeGrafter"/>
</dbReference>
<reference evidence="5" key="1">
    <citation type="submission" date="2017-08" db="EMBL/GenBank/DDBJ databases">
        <title>A dynamic microbial community with high functional redundancy inhabits the cold, oxic subseafloor aquifer.</title>
        <authorList>
            <person name="Tully B.J."/>
            <person name="Wheat C.G."/>
            <person name="Glazer B.T."/>
            <person name="Huber J.A."/>
        </authorList>
    </citation>
    <scope>NUCLEOTIDE SEQUENCE [LARGE SCALE GENOMIC DNA]</scope>
</reference>
<dbReference type="InterPro" id="IPR045851">
    <property type="entry name" value="AMP-bd_C_sf"/>
</dbReference>
<comment type="caution">
    <text evidence="4">The sequence shown here is derived from an EMBL/GenBank/DDBJ whole genome shotgun (WGS) entry which is preliminary data.</text>
</comment>
<dbReference type="GO" id="GO:0006631">
    <property type="term" value="P:fatty acid metabolic process"/>
    <property type="evidence" value="ECO:0007669"/>
    <property type="project" value="TreeGrafter"/>
</dbReference>
<feature type="domain" description="AMP-dependent synthetase/ligase" evidence="2">
    <location>
        <begin position="31"/>
        <end position="365"/>
    </location>
</feature>
<dbReference type="EMBL" id="NVWI01000001">
    <property type="protein sequence ID" value="PCJ43594.1"/>
    <property type="molecule type" value="Genomic_DNA"/>
</dbReference>
<comment type="similarity">
    <text evidence="1">Belongs to the ATP-dependent AMP-binding enzyme family.</text>
</comment>
<protein>
    <submittedName>
        <fullName evidence="4">Malonyl-CoA synthase</fullName>
    </submittedName>
</protein>
<organism evidence="4 5">
    <name type="scientific">SAR86 cluster bacterium</name>
    <dbReference type="NCBI Taxonomy" id="2030880"/>
    <lineage>
        <taxon>Bacteria</taxon>
        <taxon>Pseudomonadati</taxon>
        <taxon>Pseudomonadota</taxon>
        <taxon>Gammaproteobacteria</taxon>
        <taxon>SAR86 cluster</taxon>
    </lineage>
</organism>
<accession>A0A2A5CI84</accession>
<evidence type="ECO:0000313" key="5">
    <source>
        <dbReference type="Proteomes" id="UP000228987"/>
    </source>
</evidence>
<evidence type="ECO:0000313" key="4">
    <source>
        <dbReference type="EMBL" id="PCJ43594.1"/>
    </source>
</evidence>
<evidence type="ECO:0000259" key="3">
    <source>
        <dbReference type="Pfam" id="PF13193"/>
    </source>
</evidence>
<dbReference type="Gene3D" id="3.40.50.12780">
    <property type="entry name" value="N-terminal domain of ligase-like"/>
    <property type="match status" value="1"/>
</dbReference>
<dbReference type="InterPro" id="IPR025110">
    <property type="entry name" value="AMP-bd_C"/>
</dbReference>
<dbReference type="InterPro" id="IPR000873">
    <property type="entry name" value="AMP-dep_synth/lig_dom"/>
</dbReference>
<sequence>MTKNANFFLSLQQGIQSSLSKPCIDGPDFPVLSYSELADLTAQAANLLKSLGVKAGARVLVQTQKTPLGIAFYLACLRSGAIYVPLNIAYTADELDYFIEDTEPNLFVCDSTKRKTLEDLFSKHNIPTILEINSSGQGSLLDQLNAFPKQHEIVHVDADDIAVILYTSGTTGKPKGAMLSHDNLNSNAQSLYKIWDWQKDDVLIHALPIFHIHGLFVALHLSLLGGTSMLFLSRFDAGQITQLLPQASVLMGVPTFYTRLLQQDSLNSDLCKNMRLFVSGSAPLLEETSNFFAERSGHRILERYGMSETGMLMSNPLDGEKIPGTVGFALPDVSYRVCDDDGNTLSPGSIGTLHVKGPNIFQGYWRNPEKTKQEFKEGYFITGDLVNEDSDGRISIVGRNKDLIISGGYNVYPKEVELVMDEFEAISESAVIGVSHPDFGEAVVAVVVQSNLDQKLDEQEIINNLKNRLAAYKVPKKIFVKDELPRNTMGKVQKNLLRNEYDKLFK</sequence>
<dbReference type="PROSITE" id="PS00455">
    <property type="entry name" value="AMP_BINDING"/>
    <property type="match status" value="1"/>
</dbReference>
<evidence type="ECO:0000259" key="2">
    <source>
        <dbReference type="Pfam" id="PF00501"/>
    </source>
</evidence>
<dbReference type="NCBIfam" id="NF005702">
    <property type="entry name" value="PRK07514.1"/>
    <property type="match status" value="1"/>
</dbReference>
<feature type="domain" description="AMP-binding enzyme C-terminal" evidence="3">
    <location>
        <begin position="415"/>
        <end position="491"/>
    </location>
</feature>
<evidence type="ECO:0000256" key="1">
    <source>
        <dbReference type="ARBA" id="ARBA00006432"/>
    </source>
</evidence>
<gene>
    <name evidence="4" type="ORF">COA71_01615</name>
</gene>
<dbReference type="Gene3D" id="3.30.300.30">
    <property type="match status" value="1"/>
</dbReference>
<dbReference type="CDD" id="cd05941">
    <property type="entry name" value="MCS"/>
    <property type="match status" value="1"/>
</dbReference>
<dbReference type="AlphaFoldDB" id="A0A2A5CI84"/>
<dbReference type="Pfam" id="PF13193">
    <property type="entry name" value="AMP-binding_C"/>
    <property type="match status" value="1"/>
</dbReference>
<proteinExistence type="inferred from homology"/>
<dbReference type="SUPFAM" id="SSF56801">
    <property type="entry name" value="Acetyl-CoA synthetase-like"/>
    <property type="match status" value="1"/>
</dbReference>
<dbReference type="Pfam" id="PF00501">
    <property type="entry name" value="AMP-binding"/>
    <property type="match status" value="1"/>
</dbReference>
<dbReference type="PANTHER" id="PTHR43201:SF8">
    <property type="entry name" value="ACYL-COA SYNTHETASE FAMILY MEMBER 3"/>
    <property type="match status" value="1"/>
</dbReference>
<dbReference type="InterPro" id="IPR020459">
    <property type="entry name" value="AMP-binding"/>
</dbReference>
<name>A0A2A5CI84_9GAMM</name>
<dbReference type="InterPro" id="IPR020845">
    <property type="entry name" value="AMP-binding_CS"/>
</dbReference>
<dbReference type="PANTHER" id="PTHR43201">
    <property type="entry name" value="ACYL-COA SYNTHETASE"/>
    <property type="match status" value="1"/>
</dbReference>
<dbReference type="PRINTS" id="PR00154">
    <property type="entry name" value="AMPBINDING"/>
</dbReference>
<dbReference type="Proteomes" id="UP000228987">
    <property type="component" value="Unassembled WGS sequence"/>
</dbReference>